<dbReference type="EMBL" id="CP070608">
    <property type="protein sequence ID" value="QSE98999.1"/>
    <property type="molecule type" value="Genomic_DNA"/>
</dbReference>
<accession>A0A974WI52</accession>
<dbReference type="PROSITE" id="PS51257">
    <property type="entry name" value="PROKAR_LIPOPROTEIN"/>
    <property type="match status" value="1"/>
</dbReference>
<dbReference type="Proteomes" id="UP000662783">
    <property type="component" value="Chromosome"/>
</dbReference>
<organism evidence="1 2">
    <name type="scientific">Fulvivirga lutea</name>
    <dbReference type="NCBI Taxonomy" id="2810512"/>
    <lineage>
        <taxon>Bacteria</taxon>
        <taxon>Pseudomonadati</taxon>
        <taxon>Bacteroidota</taxon>
        <taxon>Cytophagia</taxon>
        <taxon>Cytophagales</taxon>
        <taxon>Fulvivirgaceae</taxon>
        <taxon>Fulvivirga</taxon>
    </lineage>
</organism>
<protein>
    <submittedName>
        <fullName evidence="1">Uncharacterized protein</fullName>
    </submittedName>
</protein>
<sequence length="187" mass="21561">MRYVFLSFLAFFITSCNENNKVTETDILDDLSIGLVEAWSESISKNHVPSFNYNIGDTVEVFYEIFLFKETTDTLISSYPDCPECYHKVPNGTKFRVTNLAEHTVNLETVFDNSSTIKKGFLPKDELLEAANPGIHSQRNRLLQYFENKRNELKARLMDKYGLTEDEFYRIVGAKYSEKTGNPGFSY</sequence>
<gene>
    <name evidence="1" type="ORF">JR347_07910</name>
</gene>
<evidence type="ECO:0000313" key="1">
    <source>
        <dbReference type="EMBL" id="QSE98999.1"/>
    </source>
</evidence>
<evidence type="ECO:0000313" key="2">
    <source>
        <dbReference type="Proteomes" id="UP000662783"/>
    </source>
</evidence>
<reference evidence="1" key="1">
    <citation type="submission" date="2021-02" db="EMBL/GenBank/DDBJ databases">
        <title>Fulvivirga sp. S481 isolated from sea water.</title>
        <authorList>
            <person name="Bae S.S."/>
            <person name="Baek K."/>
        </authorList>
    </citation>
    <scope>NUCLEOTIDE SEQUENCE</scope>
    <source>
        <strain evidence="1">S481</strain>
    </source>
</reference>
<dbReference type="RefSeq" id="WP_205723512.1">
    <property type="nucleotide sequence ID" value="NZ_CP070608.1"/>
</dbReference>
<keyword evidence="2" id="KW-1185">Reference proteome</keyword>
<name>A0A974WI52_9BACT</name>
<proteinExistence type="predicted"/>
<dbReference type="KEGG" id="fuv:JR347_07910"/>
<dbReference type="AlphaFoldDB" id="A0A974WI52"/>